<reference evidence="1 2" key="1">
    <citation type="journal article" date="2013" name="Genome Biol.">
        <title>The genome sequence of the most widely cultivated cacao type and its use to identify candidate genes regulating pod color.</title>
        <authorList>
            <person name="Motamayor J.C."/>
            <person name="Mockaitis K."/>
            <person name="Schmutz J."/>
            <person name="Haiminen N."/>
            <person name="Iii D.L."/>
            <person name="Cornejo O."/>
            <person name="Findley S.D."/>
            <person name="Zheng P."/>
            <person name="Utro F."/>
            <person name="Royaert S."/>
            <person name="Saski C."/>
            <person name="Jenkins J."/>
            <person name="Podicheti R."/>
            <person name="Zhao M."/>
            <person name="Scheffler B.E."/>
            <person name="Stack J.C."/>
            <person name="Feltus F.A."/>
            <person name="Mustiga G.M."/>
            <person name="Amores F."/>
            <person name="Phillips W."/>
            <person name="Marelli J.P."/>
            <person name="May G.D."/>
            <person name="Shapiro H."/>
            <person name="Ma J."/>
            <person name="Bustamante C.D."/>
            <person name="Schnell R.J."/>
            <person name="Main D."/>
            <person name="Gilbert D."/>
            <person name="Parida L."/>
            <person name="Kuhn D.N."/>
        </authorList>
    </citation>
    <scope>NUCLEOTIDE SEQUENCE [LARGE SCALE GENOMIC DNA]</scope>
    <source>
        <strain evidence="2">cv. Matina 1-6</strain>
    </source>
</reference>
<keyword evidence="2" id="KW-1185">Reference proteome</keyword>
<dbReference type="InParanoid" id="A0A061EWG8"/>
<gene>
    <name evidence="1" type="ORF">TCM_024542</name>
</gene>
<dbReference type="Proteomes" id="UP000026915">
    <property type="component" value="Chromosome 5"/>
</dbReference>
<sequence length="256" mass="29434">MTNLCLPFVALTCVTYTIEFQKRELPYVHILLWLHHDHKFLLPKDIDRIISAKLLCKHVDPIPYQAMTEFSIHGPCGVSHPNSPNLTKGEVINPIVIFANTTEPSMSPWTLNVRGRTCNHKQHILLDRGVQCSEGYMLRDVVECKTKACFSKREFWLATRLKFNLMMDVSIGQRSCVCDRVVYKLNMLSVVIVIQVPTELKLVANLWMELQTALGNFAYDDYTFYIVNIFVVDCLPGRWIFFLQSLPPDLTKVVAK</sequence>
<name>A0A061EWG8_THECC</name>
<proteinExistence type="predicted"/>
<dbReference type="eggNOG" id="KOG0987">
    <property type="taxonomic scope" value="Eukaryota"/>
</dbReference>
<evidence type="ECO:0000313" key="1">
    <source>
        <dbReference type="EMBL" id="EOY09146.1"/>
    </source>
</evidence>
<dbReference type="AlphaFoldDB" id="A0A061EWG8"/>
<protein>
    <submittedName>
        <fullName evidence="1">Uncharacterized protein</fullName>
    </submittedName>
</protein>
<dbReference type="STRING" id="3641.A0A061EWG8"/>
<evidence type="ECO:0000313" key="2">
    <source>
        <dbReference type="Proteomes" id="UP000026915"/>
    </source>
</evidence>
<organism evidence="1 2">
    <name type="scientific">Theobroma cacao</name>
    <name type="common">Cacao</name>
    <name type="synonym">Cocoa</name>
    <dbReference type="NCBI Taxonomy" id="3641"/>
    <lineage>
        <taxon>Eukaryota</taxon>
        <taxon>Viridiplantae</taxon>
        <taxon>Streptophyta</taxon>
        <taxon>Embryophyta</taxon>
        <taxon>Tracheophyta</taxon>
        <taxon>Spermatophyta</taxon>
        <taxon>Magnoliopsida</taxon>
        <taxon>eudicotyledons</taxon>
        <taxon>Gunneridae</taxon>
        <taxon>Pentapetalae</taxon>
        <taxon>rosids</taxon>
        <taxon>malvids</taxon>
        <taxon>Malvales</taxon>
        <taxon>Malvaceae</taxon>
        <taxon>Byttnerioideae</taxon>
        <taxon>Theobroma</taxon>
    </lineage>
</organism>
<dbReference type="HOGENOM" id="CLU_1087447_0_0_1"/>
<dbReference type="Gramene" id="EOY09146">
    <property type="protein sequence ID" value="EOY09146"/>
    <property type="gene ID" value="TCM_024542"/>
</dbReference>
<dbReference type="EMBL" id="CM001883">
    <property type="protein sequence ID" value="EOY09146.1"/>
    <property type="molecule type" value="Genomic_DNA"/>
</dbReference>
<accession>A0A061EWG8</accession>